<keyword evidence="2" id="KW-1185">Reference proteome</keyword>
<dbReference type="AlphaFoldDB" id="A0A498PMQ5"/>
<reference evidence="1 2" key="1">
    <citation type="submission" date="2018-09" db="EMBL/GenBank/DDBJ databases">
        <authorList>
            <person name="Tagini F."/>
        </authorList>
    </citation>
    <scope>NUCLEOTIDE SEQUENCE [LARGE SCALE GENOMIC DNA]</scope>
    <source>
        <strain evidence="1 2">MK13</strain>
    </source>
</reference>
<evidence type="ECO:0000313" key="2">
    <source>
        <dbReference type="Proteomes" id="UP000267289"/>
    </source>
</evidence>
<protein>
    <submittedName>
        <fullName evidence="1">Uncharacterized protein</fullName>
    </submittedName>
</protein>
<proteinExistence type="predicted"/>
<accession>A0A498PMQ5</accession>
<evidence type="ECO:0000313" key="1">
    <source>
        <dbReference type="EMBL" id="VBA32315.1"/>
    </source>
</evidence>
<name>A0A498PMQ5_9MYCO</name>
<gene>
    <name evidence="1" type="ORF">LAUMK13_00055</name>
</gene>
<dbReference type="Proteomes" id="UP000267289">
    <property type="component" value="Unassembled WGS sequence"/>
</dbReference>
<organism evidence="1 2">
    <name type="scientific">Mycobacterium innocens</name>
    <dbReference type="NCBI Taxonomy" id="2341083"/>
    <lineage>
        <taxon>Bacteria</taxon>
        <taxon>Bacillati</taxon>
        <taxon>Actinomycetota</taxon>
        <taxon>Actinomycetes</taxon>
        <taxon>Mycobacteriales</taxon>
        <taxon>Mycobacteriaceae</taxon>
        <taxon>Mycobacterium</taxon>
    </lineage>
</organism>
<dbReference type="EMBL" id="UPHQ01000004">
    <property type="protein sequence ID" value="VBA32315.1"/>
    <property type="molecule type" value="Genomic_DNA"/>
</dbReference>
<sequence length="66" mass="6386">MTADTSSAPAANTPVVGMAAAALAELIAARMPARSVAAAATISGDAITNAIGIFSCRGPAEDVGRN</sequence>